<gene>
    <name evidence="1" type="ORF">S06H3_12728</name>
</gene>
<name>X1LVB6_9ZZZZ</name>
<protein>
    <submittedName>
        <fullName evidence="1">Uncharacterized protein</fullName>
    </submittedName>
</protein>
<dbReference type="EMBL" id="BARV01006220">
    <property type="protein sequence ID" value="GAI09761.1"/>
    <property type="molecule type" value="Genomic_DNA"/>
</dbReference>
<reference evidence="1" key="1">
    <citation type="journal article" date="2014" name="Front. Microbiol.">
        <title>High frequency of phylogenetically diverse reductive dehalogenase-homologous genes in deep subseafloor sedimentary metagenomes.</title>
        <authorList>
            <person name="Kawai M."/>
            <person name="Futagami T."/>
            <person name="Toyoda A."/>
            <person name="Takaki Y."/>
            <person name="Nishi S."/>
            <person name="Hori S."/>
            <person name="Arai W."/>
            <person name="Tsubouchi T."/>
            <person name="Morono Y."/>
            <person name="Uchiyama I."/>
            <person name="Ito T."/>
            <person name="Fujiyama A."/>
            <person name="Inagaki F."/>
            <person name="Takami H."/>
        </authorList>
    </citation>
    <scope>NUCLEOTIDE SEQUENCE</scope>
    <source>
        <strain evidence="1">Expedition CK06-06</strain>
    </source>
</reference>
<organism evidence="1">
    <name type="scientific">marine sediment metagenome</name>
    <dbReference type="NCBI Taxonomy" id="412755"/>
    <lineage>
        <taxon>unclassified sequences</taxon>
        <taxon>metagenomes</taxon>
        <taxon>ecological metagenomes</taxon>
    </lineage>
</organism>
<proteinExistence type="predicted"/>
<sequence>MISLPRSAWDLFYNDYPESRRVAYKLLKRAGFKAALLIPHPWRQKCALCDGEIVGSWRVDPETKKFVEKERYCRDCHSKQFKWIDGPHFHAVGYGWVVHTKAIEQETGYIVKNIGVINNVGGTIWYQLTHCGIQKGRQTVTYFGFCALSKYKSPPMPKELNLCPVCGAIMRKYQDETQTGPPPPPWY</sequence>
<dbReference type="AlphaFoldDB" id="X1LVB6"/>
<comment type="caution">
    <text evidence="1">The sequence shown here is derived from an EMBL/GenBank/DDBJ whole genome shotgun (WGS) entry which is preliminary data.</text>
</comment>
<accession>X1LVB6</accession>
<evidence type="ECO:0000313" key="1">
    <source>
        <dbReference type="EMBL" id="GAI09761.1"/>
    </source>
</evidence>